<protein>
    <submittedName>
        <fullName evidence="1">Putative Zn-binding protein involved in type VI secretion</fullName>
    </submittedName>
</protein>
<dbReference type="InterPro" id="IPR008727">
    <property type="entry name" value="PAAR_motif"/>
</dbReference>
<organism evidence="1 2">
    <name type="scientific">Pseudoduganella lurida</name>
    <dbReference type="NCBI Taxonomy" id="1036180"/>
    <lineage>
        <taxon>Bacteria</taxon>
        <taxon>Pseudomonadati</taxon>
        <taxon>Pseudomonadota</taxon>
        <taxon>Betaproteobacteria</taxon>
        <taxon>Burkholderiales</taxon>
        <taxon>Oxalobacteraceae</taxon>
        <taxon>Telluria group</taxon>
        <taxon>Pseudoduganella</taxon>
    </lineage>
</organism>
<keyword evidence="2" id="KW-1185">Reference proteome</keyword>
<dbReference type="OrthoDB" id="197187at2"/>
<dbReference type="AlphaFoldDB" id="A0A562QV22"/>
<reference evidence="1 2" key="1">
    <citation type="journal article" date="2015" name="Stand. Genomic Sci.">
        <title>Genomic Encyclopedia of Bacterial and Archaeal Type Strains, Phase III: the genomes of soil and plant-associated and newly described type strains.</title>
        <authorList>
            <person name="Whitman W.B."/>
            <person name="Woyke T."/>
            <person name="Klenk H.P."/>
            <person name="Zhou Y."/>
            <person name="Lilburn T.G."/>
            <person name="Beck B.J."/>
            <person name="De Vos P."/>
            <person name="Vandamme P."/>
            <person name="Eisen J.A."/>
            <person name="Garrity G."/>
            <person name="Hugenholtz P."/>
            <person name="Kyrpides N.C."/>
        </authorList>
    </citation>
    <scope>NUCLEOTIDE SEQUENCE [LARGE SCALE GENOMIC DNA]</scope>
    <source>
        <strain evidence="1 2">CGMCC 1.10822</strain>
    </source>
</reference>
<dbReference type="Pfam" id="PF05488">
    <property type="entry name" value="PAAR_motif"/>
    <property type="match status" value="1"/>
</dbReference>
<dbReference type="EMBL" id="VLLB01000015">
    <property type="protein sequence ID" value="TWI60625.1"/>
    <property type="molecule type" value="Genomic_DNA"/>
</dbReference>
<dbReference type="Gene3D" id="2.60.200.60">
    <property type="match status" value="1"/>
</dbReference>
<gene>
    <name evidence="1" type="ORF">IP91_05033</name>
</gene>
<accession>A0A562QV22</accession>
<name>A0A562QV22_9BURK</name>
<dbReference type="CDD" id="cd14744">
    <property type="entry name" value="PAAR_CT_2"/>
    <property type="match status" value="1"/>
</dbReference>
<sequence>MKNIVRINDPTSHGGKVMSIKAAHVKVDGKAIACVGDQCSCPVPGHGIGMITEGSDTHKIDGVAVAYQGHKTSCGATLISTCGNFSSD</sequence>
<evidence type="ECO:0000313" key="2">
    <source>
        <dbReference type="Proteomes" id="UP000318431"/>
    </source>
</evidence>
<evidence type="ECO:0000313" key="1">
    <source>
        <dbReference type="EMBL" id="TWI60625.1"/>
    </source>
</evidence>
<proteinExistence type="predicted"/>
<comment type="caution">
    <text evidence="1">The sequence shown here is derived from an EMBL/GenBank/DDBJ whole genome shotgun (WGS) entry which is preliminary data.</text>
</comment>
<dbReference type="RefSeq" id="WP_145653246.1">
    <property type="nucleotide sequence ID" value="NZ_VLLB01000015.1"/>
</dbReference>
<dbReference type="Proteomes" id="UP000318431">
    <property type="component" value="Unassembled WGS sequence"/>
</dbReference>